<keyword evidence="2" id="KW-0012">Acyltransferase</keyword>
<keyword evidence="1 4" id="KW-0808">Transferase</keyword>
<dbReference type="GO" id="GO:0016747">
    <property type="term" value="F:acyltransferase activity, transferring groups other than amino-acyl groups"/>
    <property type="evidence" value="ECO:0007669"/>
    <property type="project" value="InterPro"/>
</dbReference>
<dbReference type="AlphaFoldDB" id="A0A1L3SUW6"/>
<dbReference type="Pfam" id="PF00583">
    <property type="entry name" value="Acetyltransf_1"/>
    <property type="match status" value="1"/>
</dbReference>
<proteinExistence type="predicted"/>
<dbReference type="PANTHER" id="PTHR43877:SF1">
    <property type="entry name" value="ACETYLTRANSFERASE"/>
    <property type="match status" value="1"/>
</dbReference>
<protein>
    <submittedName>
        <fullName evidence="4">GNAT family N-acetyltransferase</fullName>
    </submittedName>
</protein>
<evidence type="ECO:0000313" key="5">
    <source>
        <dbReference type="Proteomes" id="UP000182840"/>
    </source>
</evidence>
<evidence type="ECO:0000259" key="3">
    <source>
        <dbReference type="PROSITE" id="PS51186"/>
    </source>
</evidence>
<sequence>MPMHDISYVAETAAHDHEIEQINAEAFGPGRFARAAYKIREGGPHERDLSFVALQGDIVVGTVRLTRVAIGTGRSLLLGPLAVRPAFKDLGIGRKLVRIAVEAAAKSGWSSVILVGDPPYYGPLGFQQIPIGRITMPRPVDYNRLLIHEIADGALEQLEGAMTHADLAFVPVAEPDRKLAASA</sequence>
<accession>A0A1L3SUW6</accession>
<evidence type="ECO:0000256" key="1">
    <source>
        <dbReference type="ARBA" id="ARBA00022679"/>
    </source>
</evidence>
<gene>
    <name evidence="4" type="ORF">BSQ44_18755</name>
</gene>
<dbReference type="InterPro" id="IPR016181">
    <property type="entry name" value="Acyl_CoA_acyltransferase"/>
</dbReference>
<reference evidence="5" key="1">
    <citation type="submission" date="2016-11" db="EMBL/GenBank/DDBJ databases">
        <title>Mesorhizobium oceanicum sp. nov., isolated from deep seawater in South China Sea.</title>
        <authorList>
            <person name="Fu G.-Y."/>
        </authorList>
    </citation>
    <scope>NUCLEOTIDE SEQUENCE [LARGE SCALE GENOMIC DNA]</scope>
    <source>
        <strain evidence="5">B7</strain>
    </source>
</reference>
<dbReference type="OrthoDB" id="9815099at2"/>
<keyword evidence="5" id="KW-1185">Reference proteome</keyword>
<evidence type="ECO:0000256" key="2">
    <source>
        <dbReference type="ARBA" id="ARBA00023315"/>
    </source>
</evidence>
<dbReference type="PROSITE" id="PS51186">
    <property type="entry name" value="GNAT"/>
    <property type="match status" value="1"/>
</dbReference>
<organism evidence="4 5">
    <name type="scientific">Aquibium oceanicum</name>
    <dbReference type="NCBI Taxonomy" id="1670800"/>
    <lineage>
        <taxon>Bacteria</taxon>
        <taxon>Pseudomonadati</taxon>
        <taxon>Pseudomonadota</taxon>
        <taxon>Alphaproteobacteria</taxon>
        <taxon>Hyphomicrobiales</taxon>
        <taxon>Phyllobacteriaceae</taxon>
        <taxon>Aquibium</taxon>
    </lineage>
</organism>
<dbReference type="InterPro" id="IPR000182">
    <property type="entry name" value="GNAT_dom"/>
</dbReference>
<evidence type="ECO:0000313" key="4">
    <source>
        <dbReference type="EMBL" id="APH73180.1"/>
    </source>
</evidence>
<dbReference type="STRING" id="1670800.BSQ44_18755"/>
<dbReference type="RefSeq" id="WP_072606651.1">
    <property type="nucleotide sequence ID" value="NZ_CP018171.1"/>
</dbReference>
<dbReference type="CDD" id="cd04301">
    <property type="entry name" value="NAT_SF"/>
    <property type="match status" value="1"/>
</dbReference>
<dbReference type="Gene3D" id="3.40.630.30">
    <property type="match status" value="1"/>
</dbReference>
<feature type="domain" description="N-acetyltransferase" evidence="3">
    <location>
        <begin position="6"/>
        <end position="147"/>
    </location>
</feature>
<dbReference type="KEGG" id="meso:BSQ44_18755"/>
<dbReference type="EMBL" id="CP018171">
    <property type="protein sequence ID" value="APH73180.1"/>
    <property type="molecule type" value="Genomic_DNA"/>
</dbReference>
<dbReference type="SUPFAM" id="SSF55729">
    <property type="entry name" value="Acyl-CoA N-acyltransferases (Nat)"/>
    <property type="match status" value="1"/>
</dbReference>
<dbReference type="Proteomes" id="UP000182840">
    <property type="component" value="Chromosome"/>
</dbReference>
<dbReference type="PANTHER" id="PTHR43877">
    <property type="entry name" value="AMINOALKYLPHOSPHONATE N-ACETYLTRANSFERASE-RELATED-RELATED"/>
    <property type="match status" value="1"/>
</dbReference>
<name>A0A1L3SUW6_9HYPH</name>
<dbReference type="InterPro" id="IPR050832">
    <property type="entry name" value="Bact_Acetyltransf"/>
</dbReference>